<keyword evidence="3" id="KW-0614">Plasmid</keyword>
<gene>
    <name evidence="3" type="ORF">EP51_42955</name>
</gene>
<name>A0A076EY85_RHOOP</name>
<organism evidence="3 4">
    <name type="scientific">Rhodococcus opacus</name>
    <name type="common">Nocardia opaca</name>
    <dbReference type="NCBI Taxonomy" id="37919"/>
    <lineage>
        <taxon>Bacteria</taxon>
        <taxon>Bacillati</taxon>
        <taxon>Actinomycetota</taxon>
        <taxon>Actinomycetes</taxon>
        <taxon>Mycobacteriales</taxon>
        <taxon>Nocardiaceae</taxon>
        <taxon>Rhodococcus</taxon>
    </lineage>
</organism>
<protein>
    <recommendedName>
        <fullName evidence="2">AB hydrolase-1 domain-containing protein</fullName>
    </recommendedName>
</protein>
<evidence type="ECO:0000313" key="3">
    <source>
        <dbReference type="EMBL" id="AII10905.1"/>
    </source>
</evidence>
<dbReference type="Gene3D" id="3.40.50.1820">
    <property type="entry name" value="alpha/beta hydrolase"/>
    <property type="match status" value="1"/>
</dbReference>
<geneLocation type="plasmid" evidence="3 4">
    <name>pPDG2</name>
</geneLocation>
<dbReference type="RefSeq" id="WP_128643285.1">
    <property type="nucleotide sequence ID" value="NZ_CP008949.1"/>
</dbReference>
<evidence type="ECO:0000256" key="1">
    <source>
        <dbReference type="ARBA" id="ARBA00022801"/>
    </source>
</evidence>
<dbReference type="AlphaFoldDB" id="A0A076EY85"/>
<sequence>MRTLADGLCEAGYVVDIVDMRGHGRSDWASDYSMMRLATDVVRLAGASALIRAVVGSSNGGNAALAASPHPRFREQVGALVLIDVTPTPGPEAEEIVAFVMENVEGFDSVERAASRLARHRSDGTLPDPQRLAPRMIQLGGRWHLPWDPAVVTSDTGPARGRHRDLLEDAARSRQGPLLLVRGELSRMVEDAAVERLSSLAPQLESATVAGVGHLVSRTNGALWPAPILRFLQQHVGDTEQLL</sequence>
<dbReference type="Pfam" id="PF00561">
    <property type="entry name" value="Abhydrolase_1"/>
    <property type="match status" value="1"/>
</dbReference>
<evidence type="ECO:0000313" key="4">
    <source>
        <dbReference type="Proteomes" id="UP000028488"/>
    </source>
</evidence>
<accession>A0A076EY85</accession>
<feature type="domain" description="AB hydrolase-1" evidence="2">
    <location>
        <begin position="4"/>
        <end position="216"/>
    </location>
</feature>
<dbReference type="EMBL" id="CP008949">
    <property type="protein sequence ID" value="AII10905.1"/>
    <property type="molecule type" value="Genomic_DNA"/>
</dbReference>
<dbReference type="GO" id="GO:0016787">
    <property type="term" value="F:hydrolase activity"/>
    <property type="evidence" value="ECO:0007669"/>
    <property type="project" value="UniProtKB-KW"/>
</dbReference>
<keyword evidence="1" id="KW-0378">Hydrolase</keyword>
<proteinExistence type="predicted"/>
<dbReference type="InterPro" id="IPR029058">
    <property type="entry name" value="AB_hydrolase_fold"/>
</dbReference>
<dbReference type="InterPro" id="IPR000073">
    <property type="entry name" value="AB_hydrolase_1"/>
</dbReference>
<reference evidence="3 4" key="1">
    <citation type="submission" date="2014-07" db="EMBL/GenBank/DDBJ databases">
        <title>Genome Sequence of Rhodococcus opacus Strain R7, a Biodegrader of Mono- and Polycyclic Aromatic Hydrocarbons.</title>
        <authorList>
            <person name="Di Gennaro P."/>
            <person name="Zampolli J."/>
            <person name="Presti I."/>
            <person name="Cappelletti M."/>
            <person name="D'Ursi P."/>
            <person name="Orro A."/>
            <person name="Mezzelani A."/>
            <person name="Milanesi L."/>
        </authorList>
    </citation>
    <scope>NUCLEOTIDE SEQUENCE [LARGE SCALE GENOMIC DNA]</scope>
    <source>
        <strain evidence="3 4">R7</strain>
        <plasmid evidence="3">pPDG2</plasmid>
    </source>
</reference>
<dbReference type="Proteomes" id="UP000028488">
    <property type="component" value="Plasmid pPDG2"/>
</dbReference>
<dbReference type="PANTHER" id="PTHR46118:SF4">
    <property type="entry name" value="PROTEIN ABHD11"/>
    <property type="match status" value="1"/>
</dbReference>
<dbReference type="PANTHER" id="PTHR46118">
    <property type="entry name" value="PROTEIN ABHD11"/>
    <property type="match status" value="1"/>
</dbReference>
<evidence type="ECO:0000259" key="2">
    <source>
        <dbReference type="Pfam" id="PF00561"/>
    </source>
</evidence>
<dbReference type="SUPFAM" id="SSF53474">
    <property type="entry name" value="alpha/beta-Hydrolases"/>
    <property type="match status" value="1"/>
</dbReference>